<evidence type="ECO:0000256" key="1">
    <source>
        <dbReference type="SAM" id="Phobius"/>
    </source>
</evidence>
<reference evidence="2" key="2">
    <citation type="submission" date="2020-09" db="EMBL/GenBank/DDBJ databases">
        <authorList>
            <person name="Sun Q."/>
            <person name="Zhou Y."/>
        </authorList>
    </citation>
    <scope>NUCLEOTIDE SEQUENCE</scope>
    <source>
        <strain evidence="2">CGMCC 1.15519</strain>
    </source>
</reference>
<keyword evidence="1" id="KW-0812">Transmembrane</keyword>
<organism evidence="2 3">
    <name type="scientific">Sandarakinorhabdus glacialis</name>
    <dbReference type="NCBI Taxonomy" id="1614636"/>
    <lineage>
        <taxon>Bacteria</taxon>
        <taxon>Pseudomonadati</taxon>
        <taxon>Pseudomonadota</taxon>
        <taxon>Alphaproteobacteria</taxon>
        <taxon>Sphingomonadales</taxon>
        <taxon>Sphingosinicellaceae</taxon>
        <taxon>Sandarakinorhabdus</taxon>
    </lineage>
</organism>
<keyword evidence="1" id="KW-1133">Transmembrane helix</keyword>
<reference evidence="2" key="1">
    <citation type="journal article" date="2014" name="Int. J. Syst. Evol. Microbiol.">
        <title>Complete genome sequence of Corynebacterium casei LMG S-19264T (=DSM 44701T), isolated from a smear-ripened cheese.</title>
        <authorList>
            <consortium name="US DOE Joint Genome Institute (JGI-PGF)"/>
            <person name="Walter F."/>
            <person name="Albersmeier A."/>
            <person name="Kalinowski J."/>
            <person name="Ruckert C."/>
        </authorList>
    </citation>
    <scope>NUCLEOTIDE SEQUENCE</scope>
    <source>
        <strain evidence="2">CGMCC 1.15519</strain>
    </source>
</reference>
<feature type="transmembrane region" description="Helical" evidence="1">
    <location>
        <begin position="50"/>
        <end position="67"/>
    </location>
</feature>
<evidence type="ECO:0000313" key="3">
    <source>
        <dbReference type="Proteomes" id="UP000635071"/>
    </source>
</evidence>
<keyword evidence="1" id="KW-0472">Membrane</keyword>
<feature type="transmembrane region" description="Helical" evidence="1">
    <location>
        <begin position="20"/>
        <end position="38"/>
    </location>
</feature>
<dbReference type="AlphaFoldDB" id="A0A917E6Q4"/>
<dbReference type="RefSeq" id="WP_188762351.1">
    <property type="nucleotide sequence ID" value="NZ_BMJM01000004.1"/>
</dbReference>
<keyword evidence="3" id="KW-1185">Reference proteome</keyword>
<proteinExistence type="predicted"/>
<dbReference type="EMBL" id="BMJM01000004">
    <property type="protein sequence ID" value="GGE10009.1"/>
    <property type="molecule type" value="Genomic_DNA"/>
</dbReference>
<comment type="caution">
    <text evidence="2">The sequence shown here is derived from an EMBL/GenBank/DDBJ whole genome shotgun (WGS) entry which is preliminary data.</text>
</comment>
<name>A0A917E6Q4_9SPHN</name>
<gene>
    <name evidence="2" type="ORF">GCM10011529_15440</name>
</gene>
<protein>
    <recommendedName>
        <fullName evidence="4">CPBP family intramembrane metalloprotease</fullName>
    </recommendedName>
</protein>
<evidence type="ECO:0008006" key="4">
    <source>
        <dbReference type="Google" id="ProtNLM"/>
    </source>
</evidence>
<dbReference type="Proteomes" id="UP000635071">
    <property type="component" value="Unassembled WGS sequence"/>
</dbReference>
<accession>A0A917E6Q4</accession>
<evidence type="ECO:0000313" key="2">
    <source>
        <dbReference type="EMBL" id="GGE10009.1"/>
    </source>
</evidence>
<sequence>MSGMAFMAIRLRTDSLYPGMLLHAVFDFSLMALSFVASADRTAGPGGISVLPPLFVVPNLLYGLWLMRHAARDEADQGLPVVATGVGRDSPRASTWSGLAGLWYLCFMSATDLQLRELTVGQ</sequence>